<dbReference type="Proteomes" id="UP000001515">
    <property type="component" value="Segment"/>
</dbReference>
<keyword evidence="2" id="KW-1185">Reference proteome</keyword>
<evidence type="ECO:0000313" key="2">
    <source>
        <dbReference type="Proteomes" id="UP000001515"/>
    </source>
</evidence>
<protein>
    <submittedName>
        <fullName evidence="1">Uncharacterized protein</fullName>
    </submittedName>
</protein>
<evidence type="ECO:0000313" key="1">
    <source>
        <dbReference type="EMBL" id="CAR63388.1"/>
    </source>
</evidence>
<dbReference type="GeneID" id="8303398"/>
<dbReference type="RefSeq" id="YP_003097425.1">
    <property type="nucleotide sequence ID" value="NC_013085.1"/>
</dbReference>
<proteinExistence type="predicted"/>
<reference evidence="1 2" key="1">
    <citation type="journal article" date="2009" name="Environ. Microbiol.">
        <title>Comparative genomics of marine cyanomyoviruses reveals the widespread occurrence of Synechococcus host genes localized to a hyperplastic region: implications for mechanisms of cyanophage evolution.</title>
        <authorList>
            <person name="Millard A.D."/>
            <person name="Zwirglmaier K."/>
            <person name="Downey M.J."/>
            <person name="Mann N.H."/>
            <person name="Scanlan D.J."/>
        </authorList>
    </citation>
    <scope>NUCLEOTIDE SEQUENCE</scope>
</reference>
<gene>
    <name evidence="1" type="ORF">SRSM4_191</name>
</gene>
<dbReference type="EMBL" id="FM207411">
    <property type="protein sequence ID" value="CAR63388.1"/>
    <property type="molecule type" value="Genomic_DNA"/>
</dbReference>
<sequence length="37" mass="4301">MSMMKMVYQGESNIEQMERISRICATLPQPHPDCHAH</sequence>
<name>C7BVF9_9CAUD</name>
<accession>C7BVF9</accession>
<dbReference type="KEGG" id="vg:8303398"/>
<organism evidence="1 2">
    <name type="scientific">Synechococcus phage S-RSM4</name>
    <dbReference type="NCBI Taxonomy" id="555387"/>
    <lineage>
        <taxon>Viruses</taxon>
        <taxon>Duplodnaviria</taxon>
        <taxon>Heunggongvirae</taxon>
        <taxon>Uroviricota</taxon>
        <taxon>Caudoviricetes</taxon>
        <taxon>Pantevenvirales</taxon>
        <taxon>Kyanoviridae</taxon>
        <taxon>Gibbetvirus</taxon>
        <taxon>Gibbetvirus rsm4</taxon>
    </lineage>
</organism>